<comment type="caution">
    <text evidence="2">The sequence shown here is derived from an EMBL/GenBank/DDBJ whole genome shotgun (WGS) entry which is preliminary data.</text>
</comment>
<accession>A0A1F5Z117</accession>
<proteinExistence type="predicted"/>
<keyword evidence="1" id="KW-0472">Membrane</keyword>
<sequence>MFTYQLLLILALVIIYCAVIFYFCKRFQDGLSLPLILMFPIIIFSLGFALRLTNNKTIIDVGYFVTDSSSAFISILFTGAIILGQLKYWKK</sequence>
<organism evidence="2 3">
    <name type="scientific">Candidatus Gottesmanbacteria bacterium RIFCSPHIGHO2_01_FULL_42_12</name>
    <dbReference type="NCBI Taxonomy" id="1798377"/>
    <lineage>
        <taxon>Bacteria</taxon>
        <taxon>Candidatus Gottesmaniibacteriota</taxon>
    </lineage>
</organism>
<reference evidence="2 3" key="1">
    <citation type="journal article" date="2016" name="Nat. Commun.">
        <title>Thousands of microbial genomes shed light on interconnected biogeochemical processes in an aquifer system.</title>
        <authorList>
            <person name="Anantharaman K."/>
            <person name="Brown C.T."/>
            <person name="Hug L.A."/>
            <person name="Sharon I."/>
            <person name="Castelle C.J."/>
            <person name="Probst A.J."/>
            <person name="Thomas B.C."/>
            <person name="Singh A."/>
            <person name="Wilkins M.J."/>
            <person name="Karaoz U."/>
            <person name="Brodie E.L."/>
            <person name="Williams K.H."/>
            <person name="Hubbard S.S."/>
            <person name="Banfield J.F."/>
        </authorList>
    </citation>
    <scope>NUCLEOTIDE SEQUENCE [LARGE SCALE GENOMIC DNA]</scope>
</reference>
<feature type="transmembrane region" description="Helical" evidence="1">
    <location>
        <begin position="70"/>
        <end position="89"/>
    </location>
</feature>
<dbReference type="AlphaFoldDB" id="A0A1F5Z117"/>
<gene>
    <name evidence="2" type="ORF">A2872_04285</name>
</gene>
<keyword evidence="1" id="KW-1133">Transmembrane helix</keyword>
<dbReference type="EMBL" id="MFJG01000025">
    <property type="protein sequence ID" value="OGG06159.1"/>
    <property type="molecule type" value="Genomic_DNA"/>
</dbReference>
<evidence type="ECO:0000313" key="3">
    <source>
        <dbReference type="Proteomes" id="UP000178681"/>
    </source>
</evidence>
<dbReference type="STRING" id="1798377.A2872_04285"/>
<feature type="transmembrane region" description="Helical" evidence="1">
    <location>
        <begin position="31"/>
        <end position="50"/>
    </location>
</feature>
<name>A0A1F5Z117_9BACT</name>
<keyword evidence="1" id="KW-0812">Transmembrane</keyword>
<protein>
    <submittedName>
        <fullName evidence="2">Uncharacterized protein</fullName>
    </submittedName>
</protein>
<dbReference type="Proteomes" id="UP000178681">
    <property type="component" value="Unassembled WGS sequence"/>
</dbReference>
<evidence type="ECO:0000313" key="2">
    <source>
        <dbReference type="EMBL" id="OGG06159.1"/>
    </source>
</evidence>
<evidence type="ECO:0000256" key="1">
    <source>
        <dbReference type="SAM" id="Phobius"/>
    </source>
</evidence>
<feature type="transmembrane region" description="Helical" evidence="1">
    <location>
        <begin position="6"/>
        <end position="24"/>
    </location>
</feature>